<dbReference type="Pfam" id="PF13646">
    <property type="entry name" value="HEAT_2"/>
    <property type="match status" value="1"/>
</dbReference>
<dbReference type="SUPFAM" id="SSF48371">
    <property type="entry name" value="ARM repeat"/>
    <property type="match status" value="1"/>
</dbReference>
<feature type="non-terminal residue" evidence="1">
    <location>
        <position position="1"/>
    </location>
</feature>
<dbReference type="EMBL" id="UINC01000422">
    <property type="protein sequence ID" value="SUZ55023.1"/>
    <property type="molecule type" value="Genomic_DNA"/>
</dbReference>
<sequence length="265" mass="29127">VFNSDVEELITHLGREDAQARRDALEQLGAQIPFREKQIAAALVAQLGSGDHFVRQAALELFGSMGEQALEVLVNDGLNAGNVFLQRIAMDAIGRNNSGESKTYLVIGLTSPDRYVRWQAAKGLRMFSSDDSTAALSKALYDPIPHVRDRAAESLMRHGPEGVALVENWKPRRRARGLRKKFRRPAPKPKGESGVVAETSVKKESGYLYYLGKDGDVWRTRMARGTEKGGGGEKIATAGVTRESGWLYYVDKEGNVARTLLKRGG</sequence>
<dbReference type="Gene3D" id="1.25.10.10">
    <property type="entry name" value="Leucine-rich Repeat Variant"/>
    <property type="match status" value="1"/>
</dbReference>
<name>A0A381NNA5_9ZZZZ</name>
<organism evidence="1">
    <name type="scientific">marine metagenome</name>
    <dbReference type="NCBI Taxonomy" id="408172"/>
    <lineage>
        <taxon>unclassified sequences</taxon>
        <taxon>metagenomes</taxon>
        <taxon>ecological metagenomes</taxon>
    </lineage>
</organism>
<proteinExistence type="predicted"/>
<reference evidence="1" key="1">
    <citation type="submission" date="2018-05" db="EMBL/GenBank/DDBJ databases">
        <authorList>
            <person name="Lanie J.A."/>
            <person name="Ng W.-L."/>
            <person name="Kazmierczak K.M."/>
            <person name="Andrzejewski T.M."/>
            <person name="Davidsen T.M."/>
            <person name="Wayne K.J."/>
            <person name="Tettelin H."/>
            <person name="Glass J.I."/>
            <person name="Rusch D."/>
            <person name="Podicherti R."/>
            <person name="Tsui H.-C.T."/>
            <person name="Winkler M.E."/>
        </authorList>
    </citation>
    <scope>NUCLEOTIDE SEQUENCE</scope>
</reference>
<dbReference type="AlphaFoldDB" id="A0A381NNA5"/>
<evidence type="ECO:0000313" key="1">
    <source>
        <dbReference type="EMBL" id="SUZ55023.1"/>
    </source>
</evidence>
<evidence type="ECO:0008006" key="2">
    <source>
        <dbReference type="Google" id="ProtNLM"/>
    </source>
</evidence>
<protein>
    <recommendedName>
        <fullName evidence="2">HEAT repeat domain-containing protein</fullName>
    </recommendedName>
</protein>
<dbReference type="InterPro" id="IPR011989">
    <property type="entry name" value="ARM-like"/>
</dbReference>
<gene>
    <name evidence="1" type="ORF">METZ01_LOCUS7877</name>
</gene>
<accession>A0A381NNA5</accession>
<dbReference type="InterPro" id="IPR016024">
    <property type="entry name" value="ARM-type_fold"/>
</dbReference>